<accession>A0A5E6MIB0</accession>
<dbReference type="AlphaFoldDB" id="A0A5E6MIB0"/>
<evidence type="ECO:0008006" key="4">
    <source>
        <dbReference type="Google" id="ProtNLM"/>
    </source>
</evidence>
<dbReference type="Proteomes" id="UP000381693">
    <property type="component" value="Unassembled WGS sequence"/>
</dbReference>
<gene>
    <name evidence="2" type="ORF">MAMC_01744</name>
</gene>
<proteinExistence type="predicted"/>
<evidence type="ECO:0000313" key="3">
    <source>
        <dbReference type="Proteomes" id="UP000381693"/>
    </source>
</evidence>
<feature type="compositionally biased region" description="Basic and acidic residues" evidence="1">
    <location>
        <begin position="135"/>
        <end position="146"/>
    </location>
</feature>
<keyword evidence="3" id="KW-1185">Reference proteome</keyword>
<protein>
    <recommendedName>
        <fullName evidence="4">AsmA-like C-terminal domain-containing protein</fullName>
    </recommendedName>
</protein>
<evidence type="ECO:0000313" key="2">
    <source>
        <dbReference type="EMBL" id="VVM07649.1"/>
    </source>
</evidence>
<evidence type="ECO:0000256" key="1">
    <source>
        <dbReference type="SAM" id="MobiDB-lite"/>
    </source>
</evidence>
<dbReference type="EMBL" id="CABFUZ020000183">
    <property type="protein sequence ID" value="VVM07649.1"/>
    <property type="molecule type" value="Genomic_DNA"/>
</dbReference>
<sequence>MKKLAGAVGLLFLAVLAIVVAVAFGYWNGEGFRSFLSRKVAQGIGVEGRFSTLQIRGFGIGSREFSGVGISGSPIAELRAEHLQAQLPLSSLLQGVWTIDPIRIGRLEVIFRSAGPEANSPPAPSAGSVGAAEAGEEKQPEGLRRVSLRRGEIESADLRWPPSILGGGTLTGIRVTMEASGSAWKGKAGGGKLTCAALPSLSLEEILFRLDRGVAFLDRGVLHSEGSGTIRLVGRFRWEEPSEGRLRFSARGVALAPWLPAAWRDRVAGDLEARGRLTASAGEPWKAEADLSLLHGKLQDLPWLVGVAVGGGTPAGLPLDRAQARLVAGPGDLAFEKIEIESKGAIRIEGNLHVQGERLSGALAVGLTAERVALLPGAREKIFSEERNGYLWTPVTVSGTVQDPQEDLSPRLAAVAKEAVKAGVQRAIRSALDFLRRSQNPPNP</sequence>
<comment type="caution">
    <text evidence="2">The sequence shown here is derived from an EMBL/GenBank/DDBJ whole genome shotgun (WGS) entry which is preliminary data.</text>
</comment>
<organism evidence="2 3">
    <name type="scientific">Methylacidimicrobium cyclopophantes</name>
    <dbReference type="NCBI Taxonomy" id="1041766"/>
    <lineage>
        <taxon>Bacteria</taxon>
        <taxon>Pseudomonadati</taxon>
        <taxon>Verrucomicrobiota</taxon>
        <taxon>Methylacidimicrobium</taxon>
    </lineage>
</organism>
<reference evidence="2" key="1">
    <citation type="submission" date="2019-09" db="EMBL/GenBank/DDBJ databases">
        <authorList>
            <person name="Cremers G."/>
        </authorList>
    </citation>
    <scope>NUCLEOTIDE SEQUENCE [LARGE SCALE GENOMIC DNA]</scope>
    <source>
        <strain evidence="2">3B</strain>
    </source>
</reference>
<name>A0A5E6MIB0_9BACT</name>
<feature type="region of interest" description="Disordered" evidence="1">
    <location>
        <begin position="117"/>
        <end position="146"/>
    </location>
</feature>